<accession>A0A0N5CVS7</accession>
<gene>
    <name evidence="1" type="ORF">TCLT_LOCUS4415</name>
</gene>
<dbReference type="AlphaFoldDB" id="A0A0N5CVS7"/>
<dbReference type="EMBL" id="UYYF01004288">
    <property type="protein sequence ID" value="VDN01523.1"/>
    <property type="molecule type" value="Genomic_DNA"/>
</dbReference>
<organism evidence="3">
    <name type="scientific">Thelazia callipaeda</name>
    <name type="common">Oriental eyeworm</name>
    <name type="synonym">Parasitic nematode</name>
    <dbReference type="NCBI Taxonomy" id="103827"/>
    <lineage>
        <taxon>Eukaryota</taxon>
        <taxon>Metazoa</taxon>
        <taxon>Ecdysozoa</taxon>
        <taxon>Nematoda</taxon>
        <taxon>Chromadorea</taxon>
        <taxon>Rhabditida</taxon>
        <taxon>Spirurina</taxon>
        <taxon>Spiruromorpha</taxon>
        <taxon>Thelazioidea</taxon>
        <taxon>Thelaziidae</taxon>
        <taxon>Thelazia</taxon>
    </lineage>
</organism>
<evidence type="ECO:0000313" key="2">
    <source>
        <dbReference type="Proteomes" id="UP000276776"/>
    </source>
</evidence>
<keyword evidence="2" id="KW-1185">Reference proteome</keyword>
<dbReference type="WBParaSite" id="TCLT_0000442601-mRNA-1">
    <property type="protein sequence ID" value="TCLT_0000442601-mRNA-1"/>
    <property type="gene ID" value="TCLT_0000442601"/>
</dbReference>
<reference evidence="3" key="1">
    <citation type="submission" date="2017-02" db="UniProtKB">
        <authorList>
            <consortium name="WormBaseParasite"/>
        </authorList>
    </citation>
    <scope>IDENTIFICATION</scope>
</reference>
<protein>
    <submittedName>
        <fullName evidence="1 3">Uncharacterized protein</fullName>
    </submittedName>
</protein>
<evidence type="ECO:0000313" key="3">
    <source>
        <dbReference type="WBParaSite" id="TCLT_0000442601-mRNA-1"/>
    </source>
</evidence>
<proteinExistence type="predicted"/>
<dbReference type="OrthoDB" id="10491143at2759"/>
<sequence length="68" mass="7918">MKKNLCSLAELGIWCQEWDTFLLNLTFYLEKSAIALPISLHDKKLFNGWVSQLWKALVLNYGEEWSGL</sequence>
<dbReference type="Proteomes" id="UP000276776">
    <property type="component" value="Unassembled WGS sequence"/>
</dbReference>
<evidence type="ECO:0000313" key="1">
    <source>
        <dbReference type="EMBL" id="VDN01523.1"/>
    </source>
</evidence>
<name>A0A0N5CVS7_THECL</name>
<reference evidence="1 2" key="2">
    <citation type="submission" date="2018-11" db="EMBL/GenBank/DDBJ databases">
        <authorList>
            <consortium name="Pathogen Informatics"/>
        </authorList>
    </citation>
    <scope>NUCLEOTIDE SEQUENCE [LARGE SCALE GENOMIC DNA]</scope>
</reference>